<feature type="compositionally biased region" description="Acidic residues" evidence="1">
    <location>
        <begin position="12"/>
        <end position="22"/>
    </location>
</feature>
<protein>
    <submittedName>
        <fullName evidence="3">Bucentaur or craniofacial development domain-containing protein</fullName>
    </submittedName>
</protein>
<dbReference type="InterPro" id="IPR011421">
    <property type="entry name" value="BCNT-C"/>
</dbReference>
<name>A0ABQ7JA93_9APIC</name>
<evidence type="ECO:0000256" key="1">
    <source>
        <dbReference type="SAM" id="MobiDB-lite"/>
    </source>
</evidence>
<feature type="domain" description="BCNT-C" evidence="2">
    <location>
        <begin position="232"/>
        <end position="308"/>
    </location>
</feature>
<comment type="caution">
    <text evidence="3">The sequence shown here is derived from an EMBL/GenBank/DDBJ whole genome shotgun (WGS) entry which is preliminary data.</text>
</comment>
<feature type="compositionally biased region" description="Polar residues" evidence="1">
    <location>
        <begin position="36"/>
        <end position="64"/>
    </location>
</feature>
<keyword evidence="4" id="KW-1185">Reference proteome</keyword>
<organism evidence="3 4">
    <name type="scientific">Cardiosporidium cionae</name>
    <dbReference type="NCBI Taxonomy" id="476202"/>
    <lineage>
        <taxon>Eukaryota</taxon>
        <taxon>Sar</taxon>
        <taxon>Alveolata</taxon>
        <taxon>Apicomplexa</taxon>
        <taxon>Aconoidasida</taxon>
        <taxon>Nephromycida</taxon>
        <taxon>Cardiosporidium</taxon>
    </lineage>
</organism>
<proteinExistence type="predicted"/>
<dbReference type="Proteomes" id="UP000823046">
    <property type="component" value="Unassembled WGS sequence"/>
</dbReference>
<dbReference type="PROSITE" id="PS51279">
    <property type="entry name" value="BCNT_C"/>
    <property type="match status" value="1"/>
</dbReference>
<dbReference type="InterPro" id="IPR027124">
    <property type="entry name" value="Swc5/CFDP1/2"/>
</dbReference>
<dbReference type="PANTHER" id="PTHR48295">
    <property type="entry name" value="CRANIOFACIAL DEVELOPMENT PROTEIN 1"/>
    <property type="match status" value="1"/>
</dbReference>
<sequence>MATLFDMKLDSEGDDDDEEYLQEEVSSVERYEAGGNTDNTPSSSCKDRINQNTANLPSRKSNFAQRARKRTGKMSYAKGNEKHRTQIAKKSIDKIFDEMQAESKVAARHVPTVAPDDFMLQFQRKYPKSGRKQNSSLPELKHYLSIAVSAVTENSSRNYAIKDFKMKCRGKPAEETMKMVKNALQTDENSQAVIAKKYLFAGKVYTIEKKVDRNSRQFQKYTREKNLEEASAGKLGCLDNYLAQLKAPSTISSVEKSAADWQQFREAVGIENELRESHGFLEKQSFLSRVDWMQHHQELDRRKYGNDKA</sequence>
<reference evidence="3 4" key="1">
    <citation type="journal article" date="2020" name="bioRxiv">
        <title>Metabolic contributions of an alphaproteobacterial endosymbiont in the apicomplexan Cardiosporidium cionae.</title>
        <authorList>
            <person name="Hunter E.S."/>
            <person name="Paight C.J."/>
            <person name="Lane C.E."/>
        </authorList>
    </citation>
    <scope>NUCLEOTIDE SEQUENCE [LARGE SCALE GENOMIC DNA]</scope>
    <source>
        <strain evidence="3">ESH_2018</strain>
    </source>
</reference>
<evidence type="ECO:0000259" key="2">
    <source>
        <dbReference type="PROSITE" id="PS51279"/>
    </source>
</evidence>
<feature type="region of interest" description="Disordered" evidence="1">
    <location>
        <begin position="1"/>
        <end position="79"/>
    </location>
</feature>
<dbReference type="EMBL" id="JADAQX010000270">
    <property type="protein sequence ID" value="KAF8820928.1"/>
    <property type="molecule type" value="Genomic_DNA"/>
</dbReference>
<accession>A0ABQ7JA93</accession>
<dbReference type="Pfam" id="PF07572">
    <property type="entry name" value="BCNT"/>
    <property type="match status" value="1"/>
</dbReference>
<dbReference type="PANTHER" id="PTHR48295:SF1">
    <property type="entry name" value="SWR1-COMPLEX PROTEIN 5"/>
    <property type="match status" value="1"/>
</dbReference>
<evidence type="ECO:0000313" key="4">
    <source>
        <dbReference type="Proteomes" id="UP000823046"/>
    </source>
</evidence>
<gene>
    <name evidence="3" type="ORF">IE077_002644</name>
</gene>
<evidence type="ECO:0000313" key="3">
    <source>
        <dbReference type="EMBL" id="KAF8820928.1"/>
    </source>
</evidence>